<gene>
    <name evidence="1" type="ORF">T10_9813</name>
</gene>
<comment type="caution">
    <text evidence="1">The sequence shown here is derived from an EMBL/GenBank/DDBJ whole genome shotgun (WGS) entry which is preliminary data.</text>
</comment>
<protein>
    <submittedName>
        <fullName evidence="1">Uncharacterized protein</fullName>
    </submittedName>
</protein>
<dbReference type="EMBL" id="JYDO01000054">
    <property type="protein sequence ID" value="KRZ74129.1"/>
    <property type="molecule type" value="Genomic_DNA"/>
</dbReference>
<organism evidence="1 2">
    <name type="scientific">Trichinella papuae</name>
    <dbReference type="NCBI Taxonomy" id="268474"/>
    <lineage>
        <taxon>Eukaryota</taxon>
        <taxon>Metazoa</taxon>
        <taxon>Ecdysozoa</taxon>
        <taxon>Nematoda</taxon>
        <taxon>Enoplea</taxon>
        <taxon>Dorylaimia</taxon>
        <taxon>Trichinellida</taxon>
        <taxon>Trichinellidae</taxon>
        <taxon>Trichinella</taxon>
    </lineage>
</organism>
<dbReference type="AlphaFoldDB" id="A0A0V1MQP6"/>
<keyword evidence="2" id="KW-1185">Reference proteome</keyword>
<sequence length="175" mass="20181">MYKQFCAWQVSTVKYSKNKSQLQREKMITKLVLFILCYIGNGKAVEKLLDFDTAVQDWVNENYISSFYYLFSERISTVKWSDLYSSEIILHLSNCSRSDFPIDMVRKKNGCSSIGSTDDAIICTALHRGLHVPFQKYMEPLLQCYKANSSATFEAEKKILLHWKLAYASLISGLE</sequence>
<evidence type="ECO:0000313" key="2">
    <source>
        <dbReference type="Proteomes" id="UP000054843"/>
    </source>
</evidence>
<evidence type="ECO:0000313" key="1">
    <source>
        <dbReference type="EMBL" id="KRZ74129.1"/>
    </source>
</evidence>
<name>A0A0V1MQP6_9BILA</name>
<dbReference type="OrthoDB" id="5916649at2759"/>
<dbReference type="Proteomes" id="UP000054843">
    <property type="component" value="Unassembled WGS sequence"/>
</dbReference>
<reference evidence="1 2" key="1">
    <citation type="submission" date="2015-01" db="EMBL/GenBank/DDBJ databases">
        <title>Evolution of Trichinella species and genotypes.</title>
        <authorList>
            <person name="Korhonen P.K."/>
            <person name="Edoardo P."/>
            <person name="Giuseppe L.R."/>
            <person name="Gasser R.B."/>
        </authorList>
    </citation>
    <scope>NUCLEOTIDE SEQUENCE [LARGE SCALE GENOMIC DNA]</scope>
    <source>
        <strain evidence="1">ISS1980</strain>
    </source>
</reference>
<proteinExistence type="predicted"/>
<accession>A0A0V1MQP6</accession>